<protein>
    <submittedName>
        <fullName evidence="1">Uncharacterized protein</fullName>
    </submittedName>
</protein>
<accession>A0A4Y2S467</accession>
<evidence type="ECO:0000313" key="1">
    <source>
        <dbReference type="EMBL" id="GBN82984.1"/>
    </source>
</evidence>
<dbReference type="Proteomes" id="UP000499080">
    <property type="component" value="Unassembled WGS sequence"/>
</dbReference>
<gene>
    <name evidence="1" type="ORF">AVEN_52956_1</name>
</gene>
<comment type="caution">
    <text evidence="1">The sequence shown here is derived from an EMBL/GenBank/DDBJ whole genome shotgun (WGS) entry which is preliminary data.</text>
</comment>
<organism evidence="1 2">
    <name type="scientific">Araneus ventricosus</name>
    <name type="common">Orbweaver spider</name>
    <name type="synonym">Epeira ventricosa</name>
    <dbReference type="NCBI Taxonomy" id="182803"/>
    <lineage>
        <taxon>Eukaryota</taxon>
        <taxon>Metazoa</taxon>
        <taxon>Ecdysozoa</taxon>
        <taxon>Arthropoda</taxon>
        <taxon>Chelicerata</taxon>
        <taxon>Arachnida</taxon>
        <taxon>Araneae</taxon>
        <taxon>Araneomorphae</taxon>
        <taxon>Entelegynae</taxon>
        <taxon>Araneoidea</taxon>
        <taxon>Araneidae</taxon>
        <taxon>Araneus</taxon>
    </lineage>
</organism>
<dbReference type="OrthoDB" id="6437659at2759"/>
<evidence type="ECO:0000313" key="2">
    <source>
        <dbReference type="Proteomes" id="UP000499080"/>
    </source>
</evidence>
<reference evidence="1 2" key="1">
    <citation type="journal article" date="2019" name="Sci. Rep.">
        <title>Orb-weaving spider Araneus ventricosus genome elucidates the spidroin gene catalogue.</title>
        <authorList>
            <person name="Kono N."/>
            <person name="Nakamura H."/>
            <person name="Ohtoshi R."/>
            <person name="Moran D.A.P."/>
            <person name="Shinohara A."/>
            <person name="Yoshida Y."/>
            <person name="Fujiwara M."/>
            <person name="Mori M."/>
            <person name="Tomita M."/>
            <person name="Arakawa K."/>
        </authorList>
    </citation>
    <scope>NUCLEOTIDE SEQUENCE [LARGE SCALE GENOMIC DNA]</scope>
</reference>
<dbReference type="EMBL" id="BGPR01019809">
    <property type="protein sequence ID" value="GBN82984.1"/>
    <property type="molecule type" value="Genomic_DNA"/>
</dbReference>
<keyword evidence="2" id="KW-1185">Reference proteome</keyword>
<dbReference type="AlphaFoldDB" id="A0A4Y2S467"/>
<name>A0A4Y2S467_ARAVE</name>
<proteinExistence type="predicted"/>
<sequence>MPININFGIPKCRWKRLSNQKLLCQWEEGYASSPKASHAKKFFSTVKYRLERNSFNFCSFKVTQFLTGLGNFGKYLKRFHRQTSDVCDCSSGEIQNGVCSKRSFSVAACP</sequence>